<dbReference type="EMBL" id="CP031376">
    <property type="protein sequence ID" value="AXK51485.1"/>
    <property type="molecule type" value="Genomic_DNA"/>
</dbReference>
<dbReference type="InterPro" id="IPR000914">
    <property type="entry name" value="SBP_5_dom"/>
</dbReference>
<dbReference type="GO" id="GO:0030313">
    <property type="term" value="C:cell envelope"/>
    <property type="evidence" value="ECO:0007669"/>
    <property type="project" value="UniProtKB-SubCell"/>
</dbReference>
<dbReference type="Gene3D" id="3.10.105.10">
    <property type="entry name" value="Dipeptide-binding Protein, Domain 3"/>
    <property type="match status" value="1"/>
</dbReference>
<comment type="similarity">
    <text evidence="2">Belongs to the bacterial solute-binding protein 5 family.</text>
</comment>
<keyword evidence="8" id="KW-1185">Reference proteome</keyword>
<dbReference type="Pfam" id="PF00496">
    <property type="entry name" value="SBP_bac_5"/>
    <property type="match status" value="1"/>
</dbReference>
<dbReference type="Gene3D" id="3.40.190.10">
    <property type="entry name" value="Periplasmic binding protein-like II"/>
    <property type="match status" value="1"/>
</dbReference>
<gene>
    <name evidence="7" type="primary">oppA</name>
    <name evidence="7" type="ORF">SALLE_v1c08150</name>
</gene>
<name>A0A345Z4F6_9MOLU</name>
<dbReference type="PROSITE" id="PS51257">
    <property type="entry name" value="PROKAR_LIPOPROTEIN"/>
    <property type="match status" value="1"/>
</dbReference>
<dbReference type="SUPFAM" id="SSF53850">
    <property type="entry name" value="Periplasmic binding protein-like II"/>
    <property type="match status" value="1"/>
</dbReference>
<comment type="subcellular location">
    <subcellularLocation>
        <location evidence="1">Cell envelope</location>
    </subcellularLocation>
</comment>
<dbReference type="AlphaFoldDB" id="A0A345Z4F6"/>
<evidence type="ECO:0000256" key="4">
    <source>
        <dbReference type="ARBA" id="ARBA00022729"/>
    </source>
</evidence>
<evidence type="ECO:0000256" key="2">
    <source>
        <dbReference type="ARBA" id="ARBA00005695"/>
    </source>
</evidence>
<dbReference type="KEGG" id="salx:SALLE_v1c08150"/>
<evidence type="ECO:0000256" key="5">
    <source>
        <dbReference type="SAM" id="SignalP"/>
    </source>
</evidence>
<dbReference type="Gene3D" id="3.90.76.10">
    <property type="entry name" value="Dipeptide-binding Protein, Domain 1"/>
    <property type="match status" value="1"/>
</dbReference>
<dbReference type="InterPro" id="IPR039424">
    <property type="entry name" value="SBP_5"/>
</dbReference>
<dbReference type="Proteomes" id="UP000254792">
    <property type="component" value="Chromosome"/>
</dbReference>
<dbReference type="RefSeq" id="WP_115558380.1">
    <property type="nucleotide sequence ID" value="NZ_CP031376.1"/>
</dbReference>
<evidence type="ECO:0000259" key="6">
    <source>
        <dbReference type="Pfam" id="PF00496"/>
    </source>
</evidence>
<dbReference type="PANTHER" id="PTHR30290">
    <property type="entry name" value="PERIPLASMIC BINDING COMPONENT OF ABC TRANSPORTER"/>
    <property type="match status" value="1"/>
</dbReference>
<dbReference type="GO" id="GO:0015833">
    <property type="term" value="P:peptide transport"/>
    <property type="evidence" value="ECO:0007669"/>
    <property type="project" value="TreeGrafter"/>
</dbReference>
<feature type="chain" id="PRO_5016691654" evidence="5">
    <location>
        <begin position="24"/>
        <end position="740"/>
    </location>
</feature>
<feature type="signal peptide" evidence="5">
    <location>
        <begin position="1"/>
        <end position="23"/>
    </location>
</feature>
<dbReference type="GO" id="GO:1904680">
    <property type="term" value="F:peptide transmembrane transporter activity"/>
    <property type="evidence" value="ECO:0007669"/>
    <property type="project" value="TreeGrafter"/>
</dbReference>
<proteinExistence type="inferred from homology"/>
<reference evidence="7 8" key="1">
    <citation type="submission" date="2018-07" db="EMBL/GenBank/DDBJ databases">
        <title>Complete genome sequence of Spiroplasma alleghenense PLHS-1 (ATCC 51752).</title>
        <authorList>
            <person name="Chou L."/>
            <person name="Lee T.-Y."/>
            <person name="Tsai Y.-M."/>
            <person name="Kuo C.-H."/>
        </authorList>
    </citation>
    <scope>NUCLEOTIDE SEQUENCE [LARGE SCALE GENOMIC DNA]</scope>
    <source>
        <strain evidence="7 8">PLHS-1</strain>
    </source>
</reference>
<keyword evidence="3" id="KW-0813">Transport</keyword>
<feature type="domain" description="Solute-binding protein family 5" evidence="6">
    <location>
        <begin position="83"/>
        <end position="582"/>
    </location>
</feature>
<sequence length="740" mass="83332">MLKLKLKMLASFSAITLAGSAVTSCGVTTSRLMSRLNDVNTFKFTYLYPLTNWSTGVTMQAEDGRYLNNLQGTLLTNDQYGRIVGDLAEIVRSNEDSTEWTFKFKDDAYWYDAFGNKMDPILGKDMKNAAFYVLNNRSISETAGLWETFVKGATELKQKLNGVKEKNGTFSIAPASSSDIEQLYENFEGITTPSKDSKEFTFHLTKGVPYFDTVVTYTAFAPLPDKAISEDKPNESYYNYGRTWRIPWYSGAYLVDVYEPTSQIILKKNPNYVNSSDIHVSKLEYTYLKNADVSRNRVLFESGDASEAIIAPTDSAGWNKYVGKDAANPIFAGATSETSPDPTTFNYTMNMANVGRDEISRRANLAMTTKSVRATLSNFLDRSLFAKYFSDALDSGKTSSFLRNVYTARKFVVEEDGTDYASYVEKQYEKQVMKPNALNATLDVESSGQTTSASDLLADGSDALYHNEANLKNSFKDTNPEITLDNLFNQVRKDLKAVGINDRVKIPTLMNGNLATTSNIYLENMIDTFNSIDNNPIEIVKHITVDVTEYQTLLKKGGWNLVISGWSPDYSDPSTYLNTYAIGGDLQGYTGTNRAGNFKKNGDTVVFEGFKEEYKYLEQNPEATKTMNSYADFSTKLNAADKISTDLKTRYEAYAEAEFNLIYRDYLLIPVYVPNGSYQVKLTYKKPFTQPLTPYGGSKYRFNFVELTPFLLTQRERDILAIRYEEQKRILKLEAKMGGN</sequence>
<evidence type="ECO:0000313" key="7">
    <source>
        <dbReference type="EMBL" id="AXK51485.1"/>
    </source>
</evidence>
<protein>
    <submittedName>
        <fullName evidence="7">Oligopeptide ABC transporter substrate-binding protein</fullName>
    </submittedName>
</protein>
<organism evidence="7 8">
    <name type="scientific">Spiroplasma alleghenense</name>
    <dbReference type="NCBI Taxonomy" id="216931"/>
    <lineage>
        <taxon>Bacteria</taxon>
        <taxon>Bacillati</taxon>
        <taxon>Mycoplasmatota</taxon>
        <taxon>Mollicutes</taxon>
        <taxon>Entomoplasmatales</taxon>
        <taxon>Spiroplasmataceae</taxon>
        <taxon>Spiroplasma</taxon>
    </lineage>
</organism>
<evidence type="ECO:0000256" key="1">
    <source>
        <dbReference type="ARBA" id="ARBA00004196"/>
    </source>
</evidence>
<keyword evidence="4 5" id="KW-0732">Signal</keyword>
<dbReference type="OrthoDB" id="9801912at2"/>
<dbReference type="PANTHER" id="PTHR30290:SF10">
    <property type="entry name" value="PERIPLASMIC OLIGOPEPTIDE-BINDING PROTEIN-RELATED"/>
    <property type="match status" value="1"/>
</dbReference>
<evidence type="ECO:0000313" key="8">
    <source>
        <dbReference type="Proteomes" id="UP000254792"/>
    </source>
</evidence>
<evidence type="ECO:0000256" key="3">
    <source>
        <dbReference type="ARBA" id="ARBA00022448"/>
    </source>
</evidence>
<accession>A0A345Z4F6</accession>